<feature type="transmembrane region" description="Helical" evidence="9">
    <location>
        <begin position="151"/>
        <end position="172"/>
    </location>
</feature>
<comment type="caution">
    <text evidence="11">The sequence shown here is derived from an EMBL/GenBank/DDBJ whole genome shotgun (WGS) entry which is preliminary data.</text>
</comment>
<evidence type="ECO:0000256" key="3">
    <source>
        <dbReference type="ARBA" id="ARBA00022475"/>
    </source>
</evidence>
<evidence type="ECO:0000256" key="6">
    <source>
        <dbReference type="ARBA" id="ARBA00022989"/>
    </source>
</evidence>
<dbReference type="RefSeq" id="WP_193489463.1">
    <property type="nucleotide sequence ID" value="NZ_BAAAMC010000055.1"/>
</dbReference>
<feature type="domain" description="Tripartite ATP-independent periplasmic transporters DctQ component" evidence="10">
    <location>
        <begin position="47"/>
        <end position="175"/>
    </location>
</feature>
<evidence type="ECO:0000256" key="7">
    <source>
        <dbReference type="ARBA" id="ARBA00023136"/>
    </source>
</evidence>
<keyword evidence="2" id="KW-0813">Transport</keyword>
<dbReference type="GO" id="GO:0015740">
    <property type="term" value="P:C4-dicarboxylate transport"/>
    <property type="evidence" value="ECO:0007669"/>
    <property type="project" value="TreeGrafter"/>
</dbReference>
<keyword evidence="3" id="KW-1003">Cell membrane</keyword>
<dbReference type="InterPro" id="IPR055348">
    <property type="entry name" value="DctQ"/>
</dbReference>
<keyword evidence="5 9" id="KW-0812">Transmembrane</keyword>
<dbReference type="Pfam" id="PF04290">
    <property type="entry name" value="DctQ"/>
    <property type="match status" value="1"/>
</dbReference>
<evidence type="ECO:0000256" key="4">
    <source>
        <dbReference type="ARBA" id="ARBA00022519"/>
    </source>
</evidence>
<evidence type="ECO:0000256" key="2">
    <source>
        <dbReference type="ARBA" id="ARBA00022448"/>
    </source>
</evidence>
<name>A0A7I9WLV6_9MYCO</name>
<comment type="similarity">
    <text evidence="8">Belongs to the TRAP transporter small permease family.</text>
</comment>
<feature type="transmembrane region" description="Helical" evidence="9">
    <location>
        <begin position="35"/>
        <end position="59"/>
    </location>
</feature>
<evidence type="ECO:0000256" key="5">
    <source>
        <dbReference type="ARBA" id="ARBA00022692"/>
    </source>
</evidence>
<gene>
    <name evidence="11" type="ORF">MMUR_28480</name>
</gene>
<evidence type="ECO:0000313" key="11">
    <source>
        <dbReference type="EMBL" id="GFG58712.1"/>
    </source>
</evidence>
<evidence type="ECO:0000313" key="12">
    <source>
        <dbReference type="Proteomes" id="UP000465241"/>
    </source>
</evidence>
<sequence length="218" mass="24056">MTSSPLDPTAKLAQAPRAASVQKLAAALAETFDRVLTVLCAFLVLFMCVSTFLGVIYRYVLERPLDWPEEVARFMLVWLSLLAAARALRHGNYIALEFLVARVPGRARTALRQAVNIGIVVFVLILAVQAVEYLDIVIPQRATATGISMMWPYLALSVSFFLIIIFAVIDFVDWICSLLTGVSLSPAVAAFEERLALLNPHLDEPDAVVSDLHDLKEK</sequence>
<dbReference type="GO" id="GO:0005886">
    <property type="term" value="C:plasma membrane"/>
    <property type="evidence" value="ECO:0007669"/>
    <property type="project" value="UniProtKB-SubCell"/>
</dbReference>
<evidence type="ECO:0000256" key="9">
    <source>
        <dbReference type="SAM" id="Phobius"/>
    </source>
</evidence>
<dbReference type="GO" id="GO:0022857">
    <property type="term" value="F:transmembrane transporter activity"/>
    <property type="evidence" value="ECO:0007669"/>
    <property type="project" value="TreeGrafter"/>
</dbReference>
<keyword evidence="7 9" id="KW-0472">Membrane</keyword>
<keyword evidence="12" id="KW-1185">Reference proteome</keyword>
<comment type="subcellular location">
    <subcellularLocation>
        <location evidence="1">Cell inner membrane</location>
        <topology evidence="1">Multi-pass membrane protein</topology>
    </subcellularLocation>
</comment>
<keyword evidence="6 9" id="KW-1133">Transmembrane helix</keyword>
<reference evidence="11 12" key="1">
    <citation type="journal article" date="2019" name="Emerg. Microbes Infect.">
        <title>Comprehensive subspecies identification of 175 nontuberculous mycobacteria species based on 7547 genomic profiles.</title>
        <authorList>
            <person name="Matsumoto Y."/>
            <person name="Kinjo T."/>
            <person name="Motooka D."/>
            <person name="Nabeya D."/>
            <person name="Jung N."/>
            <person name="Uechi K."/>
            <person name="Horii T."/>
            <person name="Iida T."/>
            <person name="Fujita J."/>
            <person name="Nakamura S."/>
        </authorList>
    </citation>
    <scope>NUCLEOTIDE SEQUENCE [LARGE SCALE GENOMIC DNA]</scope>
    <source>
        <strain evidence="11 12">JCM 13392</strain>
    </source>
</reference>
<protein>
    <recommendedName>
        <fullName evidence="10">Tripartite ATP-independent periplasmic transporters DctQ component domain-containing protein</fullName>
    </recommendedName>
</protein>
<dbReference type="Proteomes" id="UP000465241">
    <property type="component" value="Unassembled WGS sequence"/>
</dbReference>
<evidence type="ECO:0000256" key="1">
    <source>
        <dbReference type="ARBA" id="ARBA00004429"/>
    </source>
</evidence>
<dbReference type="PANTHER" id="PTHR35011:SF2">
    <property type="entry name" value="2,3-DIKETO-L-GULONATE TRAP TRANSPORTER SMALL PERMEASE PROTEIN YIAM"/>
    <property type="match status" value="1"/>
</dbReference>
<dbReference type="InterPro" id="IPR007387">
    <property type="entry name" value="TRAP_DctQ"/>
</dbReference>
<evidence type="ECO:0000259" key="10">
    <source>
        <dbReference type="Pfam" id="PF04290"/>
    </source>
</evidence>
<proteinExistence type="inferred from homology"/>
<feature type="transmembrane region" description="Helical" evidence="9">
    <location>
        <begin position="109"/>
        <end position="131"/>
    </location>
</feature>
<dbReference type="AlphaFoldDB" id="A0A7I9WLV6"/>
<dbReference type="PANTHER" id="PTHR35011">
    <property type="entry name" value="2,3-DIKETO-L-GULONATE TRAP TRANSPORTER SMALL PERMEASE PROTEIN YIAM"/>
    <property type="match status" value="1"/>
</dbReference>
<organism evidence="11 12">
    <name type="scientific">Mycolicibacterium murale</name>
    <dbReference type="NCBI Taxonomy" id="182220"/>
    <lineage>
        <taxon>Bacteria</taxon>
        <taxon>Bacillati</taxon>
        <taxon>Actinomycetota</taxon>
        <taxon>Actinomycetes</taxon>
        <taxon>Mycobacteriales</taxon>
        <taxon>Mycobacteriaceae</taxon>
        <taxon>Mycolicibacterium</taxon>
    </lineage>
</organism>
<accession>A0A7I9WLV6</accession>
<evidence type="ECO:0000256" key="8">
    <source>
        <dbReference type="ARBA" id="ARBA00038436"/>
    </source>
</evidence>
<dbReference type="EMBL" id="BLKT01000003">
    <property type="protein sequence ID" value="GFG58712.1"/>
    <property type="molecule type" value="Genomic_DNA"/>
</dbReference>
<keyword evidence="4" id="KW-0997">Cell inner membrane</keyword>